<evidence type="ECO:0008006" key="4">
    <source>
        <dbReference type="Google" id="ProtNLM"/>
    </source>
</evidence>
<organism evidence="2 3">
    <name type="scientific">Jatropha curcas</name>
    <name type="common">Barbados nut</name>
    <dbReference type="NCBI Taxonomy" id="180498"/>
    <lineage>
        <taxon>Eukaryota</taxon>
        <taxon>Viridiplantae</taxon>
        <taxon>Streptophyta</taxon>
        <taxon>Embryophyta</taxon>
        <taxon>Tracheophyta</taxon>
        <taxon>Spermatophyta</taxon>
        <taxon>Magnoliopsida</taxon>
        <taxon>eudicotyledons</taxon>
        <taxon>Gunneridae</taxon>
        <taxon>Pentapetalae</taxon>
        <taxon>rosids</taxon>
        <taxon>fabids</taxon>
        <taxon>Malpighiales</taxon>
        <taxon>Euphorbiaceae</taxon>
        <taxon>Crotonoideae</taxon>
        <taxon>Jatropheae</taxon>
        <taxon>Jatropha</taxon>
    </lineage>
</organism>
<feature type="region of interest" description="Disordered" evidence="1">
    <location>
        <begin position="1"/>
        <end position="22"/>
    </location>
</feature>
<sequence length="85" mass="9292">MEVPADSVHHDATTARPATQAPHTWMAPMEGIIKINCDIGIQQDTRCGLGMVATNRKGEVMTSGFQRLTQLFIITEKCRSGSYAV</sequence>
<evidence type="ECO:0000313" key="3">
    <source>
        <dbReference type="Proteomes" id="UP000027138"/>
    </source>
</evidence>
<name>A0A067KXA5_JATCU</name>
<reference evidence="2 3" key="1">
    <citation type="journal article" date="2014" name="PLoS ONE">
        <title>Global Analysis of Gene Expression Profiles in Physic Nut (Jatropha curcas L.) Seedlings Exposed to Salt Stress.</title>
        <authorList>
            <person name="Zhang L."/>
            <person name="Zhang C."/>
            <person name="Wu P."/>
            <person name="Chen Y."/>
            <person name="Li M."/>
            <person name="Jiang H."/>
            <person name="Wu G."/>
        </authorList>
    </citation>
    <scope>NUCLEOTIDE SEQUENCE [LARGE SCALE GENOMIC DNA]</scope>
    <source>
        <strain evidence="3">cv. GZQX0401</strain>
        <tissue evidence="2">Young leaves</tissue>
    </source>
</reference>
<keyword evidence="3" id="KW-1185">Reference proteome</keyword>
<proteinExistence type="predicted"/>
<accession>A0A067KXA5</accession>
<dbReference type="Proteomes" id="UP000027138">
    <property type="component" value="Unassembled WGS sequence"/>
</dbReference>
<evidence type="ECO:0000313" key="2">
    <source>
        <dbReference type="EMBL" id="KDP36489.1"/>
    </source>
</evidence>
<gene>
    <name evidence="2" type="ORF">JCGZ_09497</name>
</gene>
<protein>
    <recommendedName>
        <fullName evidence="4">RNase H type-1 domain-containing protein</fullName>
    </recommendedName>
</protein>
<evidence type="ECO:0000256" key="1">
    <source>
        <dbReference type="SAM" id="MobiDB-lite"/>
    </source>
</evidence>
<dbReference type="EMBL" id="KK914433">
    <property type="protein sequence ID" value="KDP36489.1"/>
    <property type="molecule type" value="Genomic_DNA"/>
</dbReference>
<dbReference type="AlphaFoldDB" id="A0A067KXA5"/>